<dbReference type="Gene3D" id="1.20.1270.360">
    <property type="match status" value="1"/>
</dbReference>
<proteinExistence type="predicted"/>
<dbReference type="InParanoid" id="A0A1H9LRT5"/>
<dbReference type="EMBL" id="FOFB01000025">
    <property type="protein sequence ID" value="SER14136.1"/>
    <property type="molecule type" value="Genomic_DNA"/>
</dbReference>
<name>A0A1H9LRT5_9BACT</name>
<protein>
    <submittedName>
        <fullName evidence="1">Uncharacterized protein</fullName>
    </submittedName>
</protein>
<dbReference type="AlphaFoldDB" id="A0A1H9LRT5"/>
<reference evidence="2" key="1">
    <citation type="submission" date="2016-10" db="EMBL/GenBank/DDBJ databases">
        <authorList>
            <person name="Varghese N."/>
            <person name="Submissions S."/>
        </authorList>
    </citation>
    <scope>NUCLEOTIDE SEQUENCE [LARGE SCALE GENOMIC DNA]</scope>
    <source>
        <strain evidence="2">DSM 24740</strain>
    </source>
</reference>
<accession>A0A1H9LRT5</accession>
<dbReference type="Proteomes" id="UP000199021">
    <property type="component" value="Unassembled WGS sequence"/>
</dbReference>
<gene>
    <name evidence="1" type="ORF">SAMN05444359_12546</name>
</gene>
<evidence type="ECO:0000313" key="2">
    <source>
        <dbReference type="Proteomes" id="UP000199021"/>
    </source>
</evidence>
<organism evidence="1 2">
    <name type="scientific">Neolewinella agarilytica</name>
    <dbReference type="NCBI Taxonomy" id="478744"/>
    <lineage>
        <taxon>Bacteria</taxon>
        <taxon>Pseudomonadati</taxon>
        <taxon>Bacteroidota</taxon>
        <taxon>Saprospiria</taxon>
        <taxon>Saprospirales</taxon>
        <taxon>Lewinellaceae</taxon>
        <taxon>Neolewinella</taxon>
    </lineage>
</organism>
<dbReference type="Pfam" id="PF03860">
    <property type="entry name" value="Csp"/>
    <property type="match status" value="1"/>
</dbReference>
<dbReference type="InterPro" id="IPR005560">
    <property type="entry name" value="Csp_YhjQ"/>
</dbReference>
<keyword evidence="2" id="KW-1185">Reference proteome</keyword>
<evidence type="ECO:0000313" key="1">
    <source>
        <dbReference type="EMBL" id="SER14136.1"/>
    </source>
</evidence>
<sequence>MTSAALDLPQSCLQQARACLGVCRHCFDSTSPTQSCHTSLSDVIVSLEVTILLLGTKNELAHNHLGHCVEVCASCAAEWGKSGCPRCQQSASACQSFVAFWRGNRH</sequence>